<accession>A0A443SN18</accession>
<organism evidence="5 6">
    <name type="scientific">Leptotrombidium deliense</name>
    <dbReference type="NCBI Taxonomy" id="299467"/>
    <lineage>
        <taxon>Eukaryota</taxon>
        <taxon>Metazoa</taxon>
        <taxon>Ecdysozoa</taxon>
        <taxon>Arthropoda</taxon>
        <taxon>Chelicerata</taxon>
        <taxon>Arachnida</taxon>
        <taxon>Acari</taxon>
        <taxon>Acariformes</taxon>
        <taxon>Trombidiformes</taxon>
        <taxon>Prostigmata</taxon>
        <taxon>Anystina</taxon>
        <taxon>Parasitengona</taxon>
        <taxon>Trombiculoidea</taxon>
        <taxon>Trombiculidae</taxon>
        <taxon>Leptotrombidium</taxon>
    </lineage>
</organism>
<dbReference type="InterPro" id="IPR013894">
    <property type="entry name" value="RMI1_OB"/>
</dbReference>
<dbReference type="Pfam" id="PF08585">
    <property type="entry name" value="RMI1_N_C"/>
    <property type="match status" value="1"/>
</dbReference>
<comment type="caution">
    <text evidence="5">The sequence shown here is derived from an EMBL/GenBank/DDBJ whole genome shotgun (WGS) entry which is preliminary data.</text>
</comment>
<gene>
    <name evidence="5" type="ORF">B4U80_00463</name>
</gene>
<dbReference type="GO" id="GO:0031422">
    <property type="term" value="C:RecQ family helicase-topoisomerase III complex"/>
    <property type="evidence" value="ECO:0007669"/>
    <property type="project" value="TreeGrafter"/>
</dbReference>
<protein>
    <recommendedName>
        <fullName evidence="2">RecQ-mediated genome instability protein 1</fullName>
    </recommendedName>
</protein>
<evidence type="ECO:0000313" key="6">
    <source>
        <dbReference type="Proteomes" id="UP000288716"/>
    </source>
</evidence>
<dbReference type="Proteomes" id="UP000288716">
    <property type="component" value="Unassembled WGS sequence"/>
</dbReference>
<evidence type="ECO:0000256" key="2">
    <source>
        <dbReference type="ARBA" id="ARBA00018987"/>
    </source>
</evidence>
<dbReference type="GO" id="GO:0000724">
    <property type="term" value="P:double-strand break repair via homologous recombination"/>
    <property type="evidence" value="ECO:0007669"/>
    <property type="project" value="TreeGrafter"/>
</dbReference>
<dbReference type="EMBL" id="NCKV01001147">
    <property type="protein sequence ID" value="RWS28931.1"/>
    <property type="molecule type" value="Genomic_DNA"/>
</dbReference>
<dbReference type="PANTHER" id="PTHR14790">
    <property type="entry name" value="RECQ-MEDIATED GENOME INSTABILITY PROTEIN 1 RMI1"/>
    <property type="match status" value="1"/>
</dbReference>
<dbReference type="InterPro" id="IPR042470">
    <property type="entry name" value="RMI1_N_C_sf"/>
</dbReference>
<comment type="similarity">
    <text evidence="1">Belongs to the RMI1 family.</text>
</comment>
<proteinExistence type="inferred from homology"/>
<evidence type="ECO:0000256" key="1">
    <source>
        <dbReference type="ARBA" id="ARBA00006395"/>
    </source>
</evidence>
<evidence type="ECO:0000256" key="3">
    <source>
        <dbReference type="SAM" id="MobiDB-lite"/>
    </source>
</evidence>
<dbReference type="OrthoDB" id="341511at2759"/>
<dbReference type="AlphaFoldDB" id="A0A443SN18"/>
<dbReference type="STRING" id="299467.A0A443SN18"/>
<dbReference type="PANTHER" id="PTHR14790:SF15">
    <property type="entry name" value="RECQ-MEDIATED GENOME INSTABILITY PROTEIN 1"/>
    <property type="match status" value="1"/>
</dbReference>
<dbReference type="VEuPathDB" id="VectorBase:LDEU003109"/>
<dbReference type="GO" id="GO:0000712">
    <property type="term" value="P:resolution of meiotic recombination intermediates"/>
    <property type="evidence" value="ECO:0007669"/>
    <property type="project" value="TreeGrafter"/>
</dbReference>
<feature type="domain" description="RecQ mediated genome instability protein 1 OB-fold" evidence="4">
    <location>
        <begin position="57"/>
        <end position="143"/>
    </location>
</feature>
<keyword evidence="6" id="KW-1185">Reference proteome</keyword>
<name>A0A443SN18_9ACAR</name>
<dbReference type="GO" id="GO:0016604">
    <property type="term" value="C:nuclear body"/>
    <property type="evidence" value="ECO:0007669"/>
    <property type="project" value="TreeGrafter"/>
</dbReference>
<reference evidence="5 6" key="1">
    <citation type="journal article" date="2018" name="Gigascience">
        <title>Genomes of trombidid mites reveal novel predicted allergens and laterally-transferred genes associated with secondary metabolism.</title>
        <authorList>
            <person name="Dong X."/>
            <person name="Chaisiri K."/>
            <person name="Xia D."/>
            <person name="Armstrong S.D."/>
            <person name="Fang Y."/>
            <person name="Donnelly M.J."/>
            <person name="Kadowaki T."/>
            <person name="McGarry J.W."/>
            <person name="Darby A.C."/>
            <person name="Makepeace B.L."/>
        </authorList>
    </citation>
    <scope>NUCLEOTIDE SEQUENCE [LARGE SCALE GENOMIC DNA]</scope>
    <source>
        <strain evidence="5">UoL-UT</strain>
    </source>
</reference>
<evidence type="ECO:0000313" key="5">
    <source>
        <dbReference type="EMBL" id="RWS28931.1"/>
    </source>
</evidence>
<sequence>MDEGHLLPIDLFDQTSTTKREWKGARVVQLISVCLSNAPFIDTTDDFLELPDENSDDEYSSNDRKDNKNRLTKNKVKGPRLLSLLLTDGKHEFKAIEYKPIDSLSDQLPIGIKLLLKGTVEIQMGIMFLRPENIEILGGSVSSGRANGANATNGNVDCEFVVLQ</sequence>
<feature type="region of interest" description="Disordered" evidence="3">
    <location>
        <begin position="52"/>
        <end position="72"/>
    </location>
</feature>
<dbReference type="Gene3D" id="2.40.50.770">
    <property type="entry name" value="RecQ-mediated genome instability protein Rmi1, C-terminal domain"/>
    <property type="match status" value="1"/>
</dbReference>
<evidence type="ECO:0000259" key="4">
    <source>
        <dbReference type="Pfam" id="PF08585"/>
    </source>
</evidence>